<dbReference type="AlphaFoldDB" id="A0A4R8R5N3"/>
<protein>
    <submittedName>
        <fullName evidence="1">Uncharacterized protein</fullName>
    </submittedName>
</protein>
<evidence type="ECO:0000313" key="2">
    <source>
        <dbReference type="Proteomes" id="UP000295165"/>
    </source>
</evidence>
<evidence type="ECO:0000313" key="1">
    <source>
        <dbReference type="EMBL" id="TDZ51294.1"/>
    </source>
</evidence>
<gene>
    <name evidence="1" type="ORF">CCUG63697_02810</name>
</gene>
<comment type="caution">
    <text evidence="1">The sequence shown here is derived from an EMBL/GenBank/DDBJ whole genome shotgun (WGS) entry which is preliminary data.</text>
</comment>
<sequence length="53" mass="5391">MGVALVIWTFPGDEQTVLALGTVMQLCPPPLANAGDAVASAHATPLISSPETM</sequence>
<dbReference type="Proteomes" id="UP000295165">
    <property type="component" value="Unassembled WGS sequence"/>
</dbReference>
<keyword evidence="2" id="KW-1185">Reference proteome</keyword>
<organism evidence="1 2">
    <name type="scientific">Mycobacteroides franklinii</name>
    <dbReference type="NCBI Taxonomy" id="948102"/>
    <lineage>
        <taxon>Bacteria</taxon>
        <taxon>Bacillati</taxon>
        <taxon>Actinomycetota</taxon>
        <taxon>Actinomycetes</taxon>
        <taxon>Mycobacteriales</taxon>
        <taxon>Mycobacteriaceae</taxon>
        <taxon>Mycobacteroides</taxon>
    </lineage>
</organism>
<name>A0A4R8R5N3_9MYCO</name>
<proteinExistence type="predicted"/>
<reference evidence="1 2" key="1">
    <citation type="journal article" date="2019" name="Sci. Rep.">
        <title>Extended insight into the Mycobacterium chelonae-abscessus complex through whole genome sequencing of Mycobacterium salmoniphilum outbreak and Mycobacterium salmoniphilum-like strains.</title>
        <authorList>
            <person name="Behra P.R.K."/>
            <person name="Das S."/>
            <person name="Pettersson B.M.F."/>
            <person name="Shirreff L."/>
            <person name="DuCote T."/>
            <person name="Jacobsson K.G."/>
            <person name="Ennis D.G."/>
            <person name="Kirsebom L.A."/>
        </authorList>
    </citation>
    <scope>NUCLEOTIDE SEQUENCE [LARGE SCALE GENOMIC DNA]</scope>
    <source>
        <strain evidence="1 2">CCUG 63697</strain>
    </source>
</reference>
<accession>A0A4R8R5N3</accession>
<dbReference type="EMBL" id="PECC01000027">
    <property type="protein sequence ID" value="TDZ51294.1"/>
    <property type="molecule type" value="Genomic_DNA"/>
</dbReference>